<proteinExistence type="predicted"/>
<evidence type="ECO:0000313" key="2">
    <source>
        <dbReference type="Proteomes" id="UP001204772"/>
    </source>
</evidence>
<evidence type="ECO:0000313" key="1">
    <source>
        <dbReference type="EMBL" id="MCP1382590.1"/>
    </source>
</evidence>
<dbReference type="Pfam" id="PF06296">
    <property type="entry name" value="RelE"/>
    <property type="match status" value="1"/>
</dbReference>
<dbReference type="InterPro" id="IPR009387">
    <property type="entry name" value="HigB-2"/>
</dbReference>
<reference evidence="1 2" key="1">
    <citation type="submission" date="2022-06" db="EMBL/GenBank/DDBJ databases">
        <title>Runella sp. S5 genome sequencing.</title>
        <authorList>
            <person name="Park S."/>
        </authorList>
    </citation>
    <scope>NUCLEOTIDE SEQUENCE [LARGE SCALE GENOMIC DNA]</scope>
    <source>
        <strain evidence="1 2">S5</strain>
    </source>
</reference>
<dbReference type="EMBL" id="JAMZEL010000002">
    <property type="protein sequence ID" value="MCP1382590.1"/>
    <property type="molecule type" value="Genomic_DNA"/>
</dbReference>
<name>A0ABT1FLE0_9BACT</name>
<comment type="caution">
    <text evidence="1">The sequence shown here is derived from an EMBL/GenBank/DDBJ whole genome shotgun (WGS) entry which is preliminary data.</text>
</comment>
<protein>
    <submittedName>
        <fullName evidence="1">Type II toxin-antitoxin system RelE/ParE family toxin</fullName>
    </submittedName>
</protein>
<organism evidence="1 2">
    <name type="scientific">Runella salmonicolor</name>
    <dbReference type="NCBI Taxonomy" id="2950278"/>
    <lineage>
        <taxon>Bacteria</taxon>
        <taxon>Pseudomonadati</taxon>
        <taxon>Bacteroidota</taxon>
        <taxon>Cytophagia</taxon>
        <taxon>Cytophagales</taxon>
        <taxon>Spirosomataceae</taxon>
        <taxon>Runella</taxon>
    </lineage>
</organism>
<sequence length="112" mass="12594">MASKIKSLAYFDSRFKRLAKKYKTLSSELVEFAESLSNNPKQGVDLGGGFYKVRMASESKGGGKSGGFRVITYYIEKTEEGETLYLVTIYDKSEISTVNRKTLQEIVQSELE</sequence>
<dbReference type="RefSeq" id="WP_253526841.1">
    <property type="nucleotide sequence ID" value="NZ_JAMZEL010000002.1"/>
</dbReference>
<keyword evidence="2" id="KW-1185">Reference proteome</keyword>
<gene>
    <name evidence="1" type="ORF">NCI00_09155</name>
</gene>
<accession>A0ABT1FLE0</accession>
<dbReference type="PIRSF" id="PIRSF039032">
    <property type="entry name" value="HigB-2"/>
    <property type="match status" value="1"/>
</dbReference>
<dbReference type="Proteomes" id="UP001204772">
    <property type="component" value="Unassembled WGS sequence"/>
</dbReference>